<evidence type="ECO:0000256" key="1">
    <source>
        <dbReference type="SAM" id="SignalP"/>
    </source>
</evidence>
<dbReference type="InterPro" id="IPR043502">
    <property type="entry name" value="DNA/RNA_pol_sf"/>
</dbReference>
<accession>C5KIW9</accession>
<keyword evidence="1" id="KW-0732">Signal</keyword>
<evidence type="ECO:0000313" key="4">
    <source>
        <dbReference type="Proteomes" id="UP000007800"/>
    </source>
</evidence>
<dbReference type="AlphaFoldDB" id="C5KIW9"/>
<dbReference type="PANTHER" id="PTHR47027">
    <property type="entry name" value="REVERSE TRANSCRIPTASE DOMAIN-CONTAINING PROTEIN"/>
    <property type="match status" value="1"/>
</dbReference>
<dbReference type="PANTHER" id="PTHR47027:SF20">
    <property type="entry name" value="REVERSE TRANSCRIPTASE-LIKE PROTEIN WITH RNA-DIRECTED DNA POLYMERASE DOMAIN"/>
    <property type="match status" value="1"/>
</dbReference>
<evidence type="ECO:0000313" key="3">
    <source>
        <dbReference type="EMBL" id="EER15574.1"/>
    </source>
</evidence>
<dbReference type="InterPro" id="IPR000477">
    <property type="entry name" value="RT_dom"/>
</dbReference>
<feature type="non-terminal residue" evidence="3">
    <location>
        <position position="120"/>
    </location>
</feature>
<keyword evidence="4" id="KW-1185">Reference proteome</keyword>
<dbReference type="GeneID" id="9046368"/>
<feature type="signal peptide" evidence="1">
    <location>
        <begin position="1"/>
        <end position="25"/>
    </location>
</feature>
<evidence type="ECO:0000259" key="2">
    <source>
        <dbReference type="PROSITE" id="PS50878"/>
    </source>
</evidence>
<feature type="chain" id="PRO_5002952724" description="Reverse transcriptase domain-containing protein" evidence="1">
    <location>
        <begin position="26"/>
        <end position="120"/>
    </location>
</feature>
<dbReference type="EMBL" id="GG673413">
    <property type="protein sequence ID" value="EER15574.1"/>
    <property type="molecule type" value="Genomic_DNA"/>
</dbReference>
<dbReference type="Proteomes" id="UP000007800">
    <property type="component" value="Unassembled WGS sequence"/>
</dbReference>
<dbReference type="OMA" id="KTICMTL"/>
<dbReference type="InterPro" id="IPR043128">
    <property type="entry name" value="Rev_trsase/Diguanyl_cyclase"/>
</dbReference>
<dbReference type="PROSITE" id="PS50878">
    <property type="entry name" value="RT_POL"/>
    <property type="match status" value="1"/>
</dbReference>
<dbReference type="InParanoid" id="C5KIW9"/>
<dbReference type="Pfam" id="PF00078">
    <property type="entry name" value="RVT_1"/>
    <property type="match status" value="1"/>
</dbReference>
<gene>
    <name evidence="3" type="ORF">Pmar_PMAR016799</name>
</gene>
<dbReference type="OrthoDB" id="410381at2759"/>
<dbReference type="SUPFAM" id="SSF56672">
    <property type="entry name" value="DNA/RNA polymerases"/>
    <property type="match status" value="1"/>
</dbReference>
<dbReference type="Gene3D" id="3.30.70.270">
    <property type="match status" value="1"/>
</dbReference>
<dbReference type="RefSeq" id="XP_002783778.1">
    <property type="nucleotide sequence ID" value="XM_002783732.1"/>
</dbReference>
<sequence>MGTRQGCRIAPLLFIIFMEMVIREANLDISLSMPCESEGSTESVDLSCLLFADDIVLLADDDSILQRNLDKLSAALTRFGMEVSLPKTKCMILSEGLGDSNLRLKIGDSNVEEVDKFVYL</sequence>
<organism evidence="4">
    <name type="scientific">Perkinsus marinus (strain ATCC 50983 / TXsc)</name>
    <dbReference type="NCBI Taxonomy" id="423536"/>
    <lineage>
        <taxon>Eukaryota</taxon>
        <taxon>Sar</taxon>
        <taxon>Alveolata</taxon>
        <taxon>Perkinsozoa</taxon>
        <taxon>Perkinsea</taxon>
        <taxon>Perkinsida</taxon>
        <taxon>Perkinsidae</taxon>
        <taxon>Perkinsus</taxon>
    </lineage>
</organism>
<reference evidence="3 4" key="1">
    <citation type="submission" date="2008-07" db="EMBL/GenBank/DDBJ databases">
        <authorList>
            <person name="El-Sayed N."/>
            <person name="Caler E."/>
            <person name="Inman J."/>
            <person name="Amedeo P."/>
            <person name="Hass B."/>
            <person name="Wortman J."/>
        </authorList>
    </citation>
    <scope>NUCLEOTIDE SEQUENCE [LARGE SCALE GENOMIC DNA]</scope>
    <source>
        <strain evidence="4">ATCC 50983 / TXsc</strain>
    </source>
</reference>
<name>C5KIW9_PERM5</name>
<feature type="domain" description="Reverse transcriptase" evidence="2">
    <location>
        <begin position="1"/>
        <end position="120"/>
    </location>
</feature>
<proteinExistence type="predicted"/>
<protein>
    <recommendedName>
        <fullName evidence="2">Reverse transcriptase domain-containing protein</fullName>
    </recommendedName>
</protein>